<reference evidence="3 4" key="1">
    <citation type="submission" date="2024-09" db="EMBL/GenBank/DDBJ databases">
        <title>Laminarin stimulates single cell rates of sulfate reduction while oxygen inhibits transcriptomic activity in coastal marine sediment.</title>
        <authorList>
            <person name="Lindsay M."/>
            <person name="Orcutt B."/>
            <person name="Emerson D."/>
            <person name="Stepanauskas R."/>
            <person name="D'Angelo T."/>
        </authorList>
    </citation>
    <scope>NUCLEOTIDE SEQUENCE [LARGE SCALE GENOMIC DNA]</scope>
    <source>
        <strain evidence="3">SAG AM-311-K15</strain>
    </source>
</reference>
<keyword evidence="4" id="KW-1185">Reference proteome</keyword>
<dbReference type="InterPro" id="IPR036116">
    <property type="entry name" value="FN3_sf"/>
</dbReference>
<feature type="domain" description="Fibronectin type-III" evidence="2">
    <location>
        <begin position="221"/>
        <end position="324"/>
    </location>
</feature>
<dbReference type="PROSITE" id="PS50853">
    <property type="entry name" value="FN3"/>
    <property type="match status" value="2"/>
</dbReference>
<proteinExistence type="predicted"/>
<evidence type="ECO:0000313" key="3">
    <source>
        <dbReference type="EMBL" id="MFC1849101.1"/>
    </source>
</evidence>
<gene>
    <name evidence="3" type="ORF">ACFL27_02730</name>
</gene>
<dbReference type="SUPFAM" id="SSF49265">
    <property type="entry name" value="Fibronectin type III"/>
    <property type="match status" value="1"/>
</dbReference>
<dbReference type="Gene3D" id="2.60.40.10">
    <property type="entry name" value="Immunoglobulins"/>
    <property type="match status" value="2"/>
</dbReference>
<evidence type="ECO:0000256" key="1">
    <source>
        <dbReference type="SAM" id="MobiDB-lite"/>
    </source>
</evidence>
<protein>
    <submittedName>
        <fullName evidence="3">Fibronectin type III domain-containing protein</fullName>
    </submittedName>
</protein>
<feature type="domain" description="Fibronectin type-III" evidence="2">
    <location>
        <begin position="326"/>
        <end position="420"/>
    </location>
</feature>
<sequence>MPRLVVPQAPGKFKAEMECKRIHFSFVLPKKNTDGSTFTDLYGIQVYRKRMKAQIPPLFDATPEEVLTSVDDERDSEKQDTMIEELTTRDEDDTTMVAPTPTPVETEKTTGMRHSKKSFQDTVDIKYEKLQWMVVDKKFKRAFELSLEELTKTEDAGFIEPPLTSDDSPTIHFFDTGERLKHGFQHEEGYVYSYQYQIRLINENDDYSSFSKKALVYFALIPSPPSDIHWERMKSGIRLYWDPPLTMCDDSPLKKDVYFNIYKREEEKRYSNNPINTVPIIDFNYQVKNLELDEKYFFQIRTVQITPYRQSIPCPEFEVVIKDAEPPSPPRKLIAIGGFNLVSLLWEAPKDRDIQGYNLYRTTSLDLEWQKINEEIIEGTTFVDRSVDIKNNYYYAVTAVDDSPQENESEQSNVQKVVFR</sequence>
<dbReference type="InterPro" id="IPR013783">
    <property type="entry name" value="Ig-like_fold"/>
</dbReference>
<dbReference type="EMBL" id="JBHPBY010000020">
    <property type="protein sequence ID" value="MFC1849101.1"/>
    <property type="molecule type" value="Genomic_DNA"/>
</dbReference>
<dbReference type="SMART" id="SM00060">
    <property type="entry name" value="FN3"/>
    <property type="match status" value="2"/>
</dbReference>
<dbReference type="InterPro" id="IPR003961">
    <property type="entry name" value="FN3_dom"/>
</dbReference>
<organism evidence="3 4">
    <name type="scientific">candidate division CSSED10-310 bacterium</name>
    <dbReference type="NCBI Taxonomy" id="2855610"/>
    <lineage>
        <taxon>Bacteria</taxon>
        <taxon>Bacteria division CSSED10-310</taxon>
    </lineage>
</organism>
<dbReference type="Proteomes" id="UP001594351">
    <property type="component" value="Unassembled WGS sequence"/>
</dbReference>
<comment type="caution">
    <text evidence="3">The sequence shown here is derived from an EMBL/GenBank/DDBJ whole genome shotgun (WGS) entry which is preliminary data.</text>
</comment>
<evidence type="ECO:0000259" key="2">
    <source>
        <dbReference type="PROSITE" id="PS50853"/>
    </source>
</evidence>
<name>A0ABV6YSD4_UNCC1</name>
<feature type="region of interest" description="Disordered" evidence="1">
    <location>
        <begin position="93"/>
        <end position="115"/>
    </location>
</feature>
<evidence type="ECO:0000313" key="4">
    <source>
        <dbReference type="Proteomes" id="UP001594351"/>
    </source>
</evidence>
<accession>A0ABV6YSD4</accession>
<dbReference type="CDD" id="cd00063">
    <property type="entry name" value="FN3"/>
    <property type="match status" value="2"/>
</dbReference>